<name>A0A158P780_ANGCA</name>
<dbReference type="STRING" id="6313.A0A158P780"/>
<reference evidence="2" key="1">
    <citation type="submission" date="2012-09" db="EMBL/GenBank/DDBJ databases">
        <authorList>
            <person name="Martin A.A."/>
        </authorList>
    </citation>
    <scope>NUCLEOTIDE SEQUENCE</scope>
</reference>
<feature type="compositionally biased region" description="Low complexity" evidence="1">
    <location>
        <begin position="9"/>
        <end position="25"/>
    </location>
</feature>
<sequence>MWYPTDNESVSSYGSCRSGVSSNSSEKSYVTSPYSVVDLVTDKMCEVDVSLDEASSSSEFSEDESYVVDSGDTASIIDSTNAVLEFSQIDRLTCHNGEDMEQLQNSEKFCLKSSPKGCCKRMSNTVRSVANVTYDLDAKFSRILHELIVMDQLLVRPLRSVSDALMVKVVIELHLFILVGRFDYVRAPPVLTAIHVPEAHNLPRYTPEGNKQDFMRWSDSAGELVLYKVRDVASSLTSAPLGCTYDSALDTFVFTLDDSVITSCPYPYPDNVLFAVDRRPCFADSVGNQMFFTDLRANTLTCMEFTGNRLEKVYSRRKQLLPVNNSTTELERFMFMSGIRCDGSGHLLIADARARTLKNKDLRPVLISAALLVSTRREVTILVTLGSKAPERMETSLLLSPGASNALWLLDITMSVYHRIPDEKLNLIIQCPLFGIVFWIHIRMVAVVLIGTVEYSS</sequence>
<proteinExistence type="predicted"/>
<accession>A0A158P780</accession>
<evidence type="ECO:0000256" key="1">
    <source>
        <dbReference type="SAM" id="MobiDB-lite"/>
    </source>
</evidence>
<feature type="region of interest" description="Disordered" evidence="1">
    <location>
        <begin position="1"/>
        <end position="28"/>
    </location>
</feature>
<evidence type="ECO:0000313" key="2">
    <source>
        <dbReference type="Proteomes" id="UP000035642"/>
    </source>
</evidence>
<protein>
    <submittedName>
        <fullName evidence="3">DUF295 domain-containing protein</fullName>
    </submittedName>
</protein>
<reference evidence="3" key="2">
    <citation type="submission" date="2016-04" db="UniProtKB">
        <authorList>
            <consortium name="WormBaseParasite"/>
        </authorList>
    </citation>
    <scope>IDENTIFICATION</scope>
</reference>
<dbReference type="Proteomes" id="UP000035642">
    <property type="component" value="Unassembled WGS sequence"/>
</dbReference>
<dbReference type="WBParaSite" id="ACAC_0000207901-mRNA-1">
    <property type="protein sequence ID" value="ACAC_0000207901-mRNA-1"/>
    <property type="gene ID" value="ACAC_0000207901"/>
</dbReference>
<evidence type="ECO:0000313" key="3">
    <source>
        <dbReference type="WBParaSite" id="ACAC_0000207901-mRNA-1"/>
    </source>
</evidence>
<dbReference type="AlphaFoldDB" id="A0A158P780"/>
<organism evidence="2 3">
    <name type="scientific">Angiostrongylus cantonensis</name>
    <name type="common">Rat lungworm</name>
    <dbReference type="NCBI Taxonomy" id="6313"/>
    <lineage>
        <taxon>Eukaryota</taxon>
        <taxon>Metazoa</taxon>
        <taxon>Ecdysozoa</taxon>
        <taxon>Nematoda</taxon>
        <taxon>Chromadorea</taxon>
        <taxon>Rhabditida</taxon>
        <taxon>Rhabditina</taxon>
        <taxon>Rhabditomorpha</taxon>
        <taxon>Strongyloidea</taxon>
        <taxon>Metastrongylidae</taxon>
        <taxon>Angiostrongylus</taxon>
    </lineage>
</organism>
<keyword evidence="2" id="KW-1185">Reference proteome</keyword>